<dbReference type="EMBL" id="PSZC01000013">
    <property type="protein sequence ID" value="PPJ36597.1"/>
    <property type="molecule type" value="Genomic_DNA"/>
</dbReference>
<comment type="catalytic activity">
    <reaction evidence="7">
        <text>a 4-saturated-(3S)-3-hydroxyacyl-CoA = a (3E)-enoyl-CoA + H2O</text>
        <dbReference type="Rhea" id="RHEA:20724"/>
        <dbReference type="ChEBI" id="CHEBI:15377"/>
        <dbReference type="ChEBI" id="CHEBI:58521"/>
        <dbReference type="ChEBI" id="CHEBI:137480"/>
        <dbReference type="EC" id="4.2.1.17"/>
    </reaction>
</comment>
<dbReference type="InterPro" id="IPR018376">
    <property type="entry name" value="Enoyl-CoA_hyd/isom_CS"/>
</dbReference>
<organism evidence="10 11">
    <name type="scientific">Nocardia nova</name>
    <dbReference type="NCBI Taxonomy" id="37330"/>
    <lineage>
        <taxon>Bacteria</taxon>
        <taxon>Bacillati</taxon>
        <taxon>Actinomycetota</taxon>
        <taxon>Actinomycetes</taxon>
        <taxon>Mycobacteriales</taxon>
        <taxon>Nocardiaceae</taxon>
        <taxon>Nocardia</taxon>
    </lineage>
</organism>
<dbReference type="InterPro" id="IPR014748">
    <property type="entry name" value="Enoyl-CoA_hydra_C"/>
</dbReference>
<evidence type="ECO:0000256" key="6">
    <source>
        <dbReference type="ARBA" id="ARBA00023709"/>
    </source>
</evidence>
<evidence type="ECO:0000313" key="11">
    <source>
        <dbReference type="Proteomes" id="UP000239874"/>
    </source>
</evidence>
<keyword evidence="5" id="KW-0456">Lyase</keyword>
<evidence type="ECO:0000256" key="8">
    <source>
        <dbReference type="RuleBase" id="RU003707"/>
    </source>
</evidence>
<comment type="function">
    <text evidence="1">Could possibly oxidize fatty acids using specific components.</text>
</comment>
<feature type="region of interest" description="Disordered" evidence="9">
    <location>
        <begin position="1"/>
        <end position="42"/>
    </location>
</feature>
<evidence type="ECO:0000256" key="9">
    <source>
        <dbReference type="SAM" id="MobiDB-lite"/>
    </source>
</evidence>
<proteinExistence type="inferred from homology"/>
<dbReference type="Proteomes" id="UP000239874">
    <property type="component" value="Unassembled WGS sequence"/>
</dbReference>
<dbReference type="AlphaFoldDB" id="A0A2S6AMW8"/>
<reference evidence="10 11" key="1">
    <citation type="submission" date="2018-02" db="EMBL/GenBank/DDBJ databases">
        <title>8 Nocardia nova and 1 Nocardia cyriacigeorgica strain used for evolution to TMP-SMX.</title>
        <authorList>
            <person name="Mehta H."/>
            <person name="Weng J."/>
            <person name="Shamoo Y."/>
        </authorList>
    </citation>
    <scope>NUCLEOTIDE SEQUENCE [LARGE SCALE GENOMIC DNA]</scope>
    <source>
        <strain evidence="10 11">MDA3139</strain>
    </source>
</reference>
<dbReference type="PANTHER" id="PTHR11941">
    <property type="entry name" value="ENOYL-COA HYDRATASE-RELATED"/>
    <property type="match status" value="1"/>
</dbReference>
<evidence type="ECO:0000256" key="7">
    <source>
        <dbReference type="ARBA" id="ARBA00023717"/>
    </source>
</evidence>
<evidence type="ECO:0000256" key="5">
    <source>
        <dbReference type="ARBA" id="ARBA00023239"/>
    </source>
</evidence>
<feature type="compositionally biased region" description="Basic and acidic residues" evidence="9">
    <location>
        <begin position="1"/>
        <end position="10"/>
    </location>
</feature>
<dbReference type="OrthoDB" id="4284283at2"/>
<dbReference type="PANTHER" id="PTHR11941:SF169">
    <property type="entry name" value="(7AS)-7A-METHYL-1,5-DIOXO-2,3,5,6,7,7A-HEXAHYDRO-1H-INDENE-CARBOXYL-COA HYDROLASE"/>
    <property type="match status" value="1"/>
</dbReference>
<evidence type="ECO:0000256" key="3">
    <source>
        <dbReference type="ARBA" id="ARBA00022832"/>
    </source>
</evidence>
<evidence type="ECO:0000256" key="2">
    <source>
        <dbReference type="ARBA" id="ARBA00005254"/>
    </source>
</evidence>
<dbReference type="GO" id="GO:0004300">
    <property type="term" value="F:enoyl-CoA hydratase activity"/>
    <property type="evidence" value="ECO:0007669"/>
    <property type="project" value="UniProtKB-EC"/>
</dbReference>
<dbReference type="InterPro" id="IPR001753">
    <property type="entry name" value="Enoyl-CoA_hydra/iso"/>
</dbReference>
<comment type="catalytic activity">
    <reaction evidence="6">
        <text>a (3S)-3-hydroxyacyl-CoA = a (2E)-enoyl-CoA + H2O</text>
        <dbReference type="Rhea" id="RHEA:16105"/>
        <dbReference type="ChEBI" id="CHEBI:15377"/>
        <dbReference type="ChEBI" id="CHEBI:57318"/>
        <dbReference type="ChEBI" id="CHEBI:58856"/>
        <dbReference type="EC" id="4.2.1.17"/>
    </reaction>
</comment>
<gene>
    <name evidence="10" type="ORF">C5E45_19480</name>
</gene>
<evidence type="ECO:0000256" key="1">
    <source>
        <dbReference type="ARBA" id="ARBA00002994"/>
    </source>
</evidence>
<dbReference type="GO" id="GO:0006635">
    <property type="term" value="P:fatty acid beta-oxidation"/>
    <property type="evidence" value="ECO:0007669"/>
    <property type="project" value="TreeGrafter"/>
</dbReference>
<keyword evidence="4" id="KW-0443">Lipid metabolism</keyword>
<dbReference type="PROSITE" id="PS00166">
    <property type="entry name" value="ENOYL_COA_HYDRATASE"/>
    <property type="match status" value="1"/>
</dbReference>
<evidence type="ECO:0000256" key="4">
    <source>
        <dbReference type="ARBA" id="ARBA00023098"/>
    </source>
</evidence>
<dbReference type="InterPro" id="IPR029045">
    <property type="entry name" value="ClpP/crotonase-like_dom_sf"/>
</dbReference>
<dbReference type="Gene3D" id="3.90.226.10">
    <property type="entry name" value="2-enoyl-CoA Hydratase, Chain A, domain 1"/>
    <property type="match status" value="1"/>
</dbReference>
<dbReference type="CDD" id="cd06558">
    <property type="entry name" value="crotonase-like"/>
    <property type="match status" value="1"/>
</dbReference>
<name>A0A2S6AMW8_9NOCA</name>
<evidence type="ECO:0000313" key="10">
    <source>
        <dbReference type="EMBL" id="PPJ36597.1"/>
    </source>
</evidence>
<dbReference type="Pfam" id="PF00378">
    <property type="entry name" value="ECH_1"/>
    <property type="match status" value="1"/>
</dbReference>
<comment type="caution">
    <text evidence="10">The sequence shown here is derived from an EMBL/GenBank/DDBJ whole genome shotgun (WGS) entry which is preliminary data.</text>
</comment>
<comment type="similarity">
    <text evidence="2 8">Belongs to the enoyl-CoA hydratase/isomerase family.</text>
</comment>
<keyword evidence="3" id="KW-0276">Fatty acid metabolism</keyword>
<sequence length="290" mass="30886">MARGLIDRPQHSGRGAIATPGLETFEPRRLSRPHAPGEDNTVTVRESVHGRILVVHMEREAKRNAIDREMAQGISAALDRLDDDDHLWAGIITGTDSVFSAGTDLSSGGDAKTDRGGEYGLIRRRRTKPLIAAVEGPALGGGFEIVLACDLVVASTTARFALPETRRGVIATSGALFRAVRTLPLPIAKQLLITGAGLSAERAHHFGVVNTVTEPGAALEQALVLAEDICLSSPVAVRQTLAALADQYAGADETGWAATARAIEVVTASEDSEEGVRAFFERRTPQWKAR</sequence>
<protein>
    <submittedName>
        <fullName evidence="10">Enoyl-CoA hydratase</fullName>
    </submittedName>
</protein>
<dbReference type="Gene3D" id="1.10.12.10">
    <property type="entry name" value="Lyase 2-enoyl-coa Hydratase, Chain A, domain 2"/>
    <property type="match status" value="1"/>
</dbReference>
<accession>A0A2S6AMW8</accession>
<dbReference type="SUPFAM" id="SSF52096">
    <property type="entry name" value="ClpP/crotonase"/>
    <property type="match status" value="1"/>
</dbReference>